<evidence type="ECO:0000256" key="1">
    <source>
        <dbReference type="SAM" id="MobiDB-lite"/>
    </source>
</evidence>
<dbReference type="HOGENOM" id="CLU_028164_2_0_11"/>
<keyword evidence="4" id="KW-1185">Reference proteome</keyword>
<dbReference type="InterPro" id="IPR027417">
    <property type="entry name" value="P-loop_NTPase"/>
</dbReference>
<organism evidence="3 4">
    <name type="scientific">Schaalia dentiphila ATCC 17982</name>
    <dbReference type="NCBI Taxonomy" id="411466"/>
    <lineage>
        <taxon>Bacteria</taxon>
        <taxon>Bacillati</taxon>
        <taxon>Actinomycetota</taxon>
        <taxon>Actinomycetes</taxon>
        <taxon>Actinomycetales</taxon>
        <taxon>Actinomycetaceae</taxon>
        <taxon>Schaalia</taxon>
        <taxon>Schaalia dentiphila</taxon>
    </lineage>
</organism>
<name>A7BDT9_9ACTO</name>
<dbReference type="Gene3D" id="3.40.50.300">
    <property type="entry name" value="P-loop containing nucleotide triphosphate hydrolases"/>
    <property type="match status" value="2"/>
</dbReference>
<feature type="domain" description="AAA+ ATPase" evidence="2">
    <location>
        <begin position="143"/>
        <end position="452"/>
    </location>
</feature>
<dbReference type="SUPFAM" id="SSF52540">
    <property type="entry name" value="P-loop containing nucleoside triphosphate hydrolases"/>
    <property type="match status" value="1"/>
</dbReference>
<dbReference type="Proteomes" id="UP000003553">
    <property type="component" value="Unassembled WGS sequence"/>
</dbReference>
<evidence type="ECO:0000313" key="4">
    <source>
        <dbReference type="Proteomes" id="UP000003553"/>
    </source>
</evidence>
<reference evidence="3" key="1">
    <citation type="submission" date="2007-04" db="EMBL/GenBank/DDBJ databases">
        <authorList>
            <person name="Fulton L."/>
            <person name="Clifton S."/>
            <person name="Fulton B."/>
            <person name="Xu J."/>
            <person name="Minx P."/>
            <person name="Pepin K.H."/>
            <person name="Johnson M."/>
            <person name="Thiruvilangam P."/>
            <person name="Bhonagiri V."/>
            <person name="Nash W.E."/>
            <person name="Mardis E.R."/>
            <person name="Wilson R.K."/>
        </authorList>
    </citation>
    <scope>NUCLEOTIDE SEQUENCE [LARGE SCALE GENOMIC DNA]</scope>
    <source>
        <strain evidence="3">ATCC 17982</strain>
    </source>
</reference>
<proteinExistence type="predicted"/>
<feature type="region of interest" description="Disordered" evidence="1">
    <location>
        <begin position="40"/>
        <end position="100"/>
    </location>
</feature>
<gene>
    <name evidence="3" type="ORF">ACTODO_01834</name>
</gene>
<reference evidence="3" key="2">
    <citation type="submission" date="2015-05" db="EMBL/GenBank/DDBJ databases">
        <title>Draft genome sequence of Actinomyces odontolyticus (ATCC 17982).</title>
        <authorList>
            <person name="Sudarsanam P."/>
            <person name="Ley R."/>
            <person name="Guruge J."/>
            <person name="Turnbaugh P.J."/>
            <person name="Mahowald M."/>
            <person name="Liep D."/>
            <person name="Gordon J."/>
        </authorList>
    </citation>
    <scope>NUCLEOTIDE SEQUENCE</scope>
    <source>
        <strain evidence="3">ATCC 17982</strain>
    </source>
</reference>
<feature type="compositionally biased region" description="Basic and acidic residues" evidence="1">
    <location>
        <begin position="538"/>
        <end position="641"/>
    </location>
</feature>
<dbReference type="PANTHER" id="PTHR30121:SF6">
    <property type="entry name" value="SLR6007 PROTEIN"/>
    <property type="match status" value="1"/>
</dbReference>
<dbReference type="EMBL" id="AAYI02000004">
    <property type="protein sequence ID" value="EDN81363.1"/>
    <property type="molecule type" value="Genomic_DNA"/>
</dbReference>
<evidence type="ECO:0000313" key="3">
    <source>
        <dbReference type="EMBL" id="EDN81363.1"/>
    </source>
</evidence>
<feature type="region of interest" description="Disordered" evidence="1">
    <location>
        <begin position="538"/>
        <end position="642"/>
    </location>
</feature>
<dbReference type="Pfam" id="PF05872">
    <property type="entry name" value="HerA_C"/>
    <property type="match status" value="1"/>
</dbReference>
<dbReference type="PANTHER" id="PTHR30121">
    <property type="entry name" value="UNCHARACTERIZED PROTEIN YJGR-RELATED"/>
    <property type="match status" value="1"/>
</dbReference>
<feature type="compositionally biased region" description="Low complexity" evidence="1">
    <location>
        <begin position="40"/>
        <end position="98"/>
    </location>
</feature>
<accession>A7BDT9</accession>
<evidence type="ECO:0000259" key="2">
    <source>
        <dbReference type="SMART" id="SM00382"/>
    </source>
</evidence>
<dbReference type="AlphaFoldDB" id="A7BDT9"/>
<dbReference type="RefSeq" id="WP_003792976.1">
    <property type="nucleotide sequence ID" value="NZ_DS264586.1"/>
</dbReference>
<dbReference type="InterPro" id="IPR033186">
    <property type="entry name" value="HerA_C"/>
</dbReference>
<dbReference type="eggNOG" id="COG0433">
    <property type="taxonomic scope" value="Bacteria"/>
</dbReference>
<dbReference type="InterPro" id="IPR003593">
    <property type="entry name" value="AAA+_ATPase"/>
</dbReference>
<dbReference type="InterPro" id="IPR051162">
    <property type="entry name" value="T4SS_component"/>
</dbReference>
<dbReference type="CDD" id="cd22249">
    <property type="entry name" value="UDM1_RNF168_RNF169-like"/>
    <property type="match status" value="1"/>
</dbReference>
<protein>
    <recommendedName>
        <fullName evidence="2">AAA+ ATPase domain-containing protein</fullName>
    </recommendedName>
</protein>
<dbReference type="SMART" id="SM00382">
    <property type="entry name" value="AAA"/>
    <property type="match status" value="1"/>
</dbReference>
<comment type="caution">
    <text evidence="3">The sequence shown here is derived from an EMBL/GenBank/DDBJ whole genome shotgun (WGS) entry which is preliminary data.</text>
</comment>
<sequence>MSENIEDLKAQLAAAEAAAKAAEAEAARAKAEALRLQLEAKGGSAADAPTAAAEAETQQAEAARATADAPRTQVEAVEAPAAEAPAPEAAPASSPAPSTELSAFATQIQGAYSWDVPAVTIGTLIDNGARVPGVSAKMPLPMFNRHLLVAGATGTGKTRTLQLLAEGLSANGSSVLLCDVKGDLTGLAEAGTSSEKLLSRTAANGQEWASSSFPIELLSLGGADSQFPGVPVRAQVSDFGPILLARALSLNTTQEQALQLIFAWADSQGLELIDLPDLRAVISFLTSDEGKDELATIGGVSKATAGVILRALTALESQGGGQFFGAPGFDTADLMRMDSTGRGIISLLGVGDISTRPALVSAVIMFLLANLFSTLPEVGDVERPKLVFFFDEAHLLFADATKEFERQVVQTVRLIRSKGVGVVFVTQTPKDIPSDVLAQLGSRIQHGLRASTPDDFKKLKATVQTFPKTSLELDEVLTTLGTGEAVVTVLDPKGNPTPVTPVSIWAPASVMGPASADTVARINQSSVIMGRYRDAVNPDSAEEKLERRAAEAQAAREEALAQEEAAKEAERAAKEAEKAAAKEEAARQKEMERLRRQVEKQQEKEEAARQKEMEKLRRQVEKQQEKEEAARQRAAERRTRQVENVLGSVLRTAGREITRSIFGTRKR</sequence>